<feature type="compositionally biased region" description="Polar residues" evidence="1">
    <location>
        <begin position="1"/>
        <end position="18"/>
    </location>
</feature>
<evidence type="ECO:0000313" key="4">
    <source>
        <dbReference type="Proteomes" id="UP000799302"/>
    </source>
</evidence>
<feature type="compositionally biased region" description="Low complexity" evidence="1">
    <location>
        <begin position="19"/>
        <end position="32"/>
    </location>
</feature>
<dbReference type="CDD" id="cd14686">
    <property type="entry name" value="bZIP"/>
    <property type="match status" value="1"/>
</dbReference>
<feature type="region of interest" description="Disordered" evidence="1">
    <location>
        <begin position="149"/>
        <end position="178"/>
    </location>
</feature>
<dbReference type="EMBL" id="MU004231">
    <property type="protein sequence ID" value="KAF2672879.1"/>
    <property type="molecule type" value="Genomic_DNA"/>
</dbReference>
<feature type="domain" description="BZIP" evidence="2">
    <location>
        <begin position="84"/>
        <end position="99"/>
    </location>
</feature>
<accession>A0A6A6UKV0</accession>
<feature type="region of interest" description="Disordered" evidence="1">
    <location>
        <begin position="246"/>
        <end position="265"/>
    </location>
</feature>
<keyword evidence="4" id="KW-1185">Reference proteome</keyword>
<organism evidence="3 4">
    <name type="scientific">Microthyrium microscopicum</name>
    <dbReference type="NCBI Taxonomy" id="703497"/>
    <lineage>
        <taxon>Eukaryota</taxon>
        <taxon>Fungi</taxon>
        <taxon>Dikarya</taxon>
        <taxon>Ascomycota</taxon>
        <taxon>Pezizomycotina</taxon>
        <taxon>Dothideomycetes</taxon>
        <taxon>Dothideomycetes incertae sedis</taxon>
        <taxon>Microthyriales</taxon>
        <taxon>Microthyriaceae</taxon>
        <taxon>Microthyrium</taxon>
    </lineage>
</organism>
<feature type="region of interest" description="Disordered" evidence="1">
    <location>
        <begin position="1"/>
        <end position="32"/>
    </location>
</feature>
<evidence type="ECO:0000259" key="2">
    <source>
        <dbReference type="PROSITE" id="PS00036"/>
    </source>
</evidence>
<dbReference type="AlphaFoldDB" id="A0A6A6UKV0"/>
<sequence>MQSLSKSAAPTQPSFSPINTSGASNASSTQTAAAAAFQALVPVAVEIPSLSTPISSGGPISCSRELPKRPRPGRKADPNPAPTKKGQSNRLAQQKHRQKKKALEEQNIDYHRQLAEENKRLARAIAQSEAQNRVLKRQVQIQRCDPKVLDSHLPASPQSTQSVQQASLSPVSEPTTPQALASPVVGGCGGCVEGGSCACVDSMLETGDSREYQTSPVPSIQALPLTSRRDSTKGFSNTVSIQSLLSTTPERQVAEQNSTTAPKQSNIDNEIDFTKAFISSSSSGTYDPIMSSLAPNRCGACPPDEPGCLCRKASVALHSEASSSSTAVSRATSAAANGPGSCARCQADPQQRAWCQNLALQAATSPSSHHSDLGESDAKRPRLHYETISCAEAYDVQQRFSPANGNSRRMSSRVSAEDVIKSVQERPREYSAFEVDIGTVLSNLRHSGGRKSE</sequence>
<dbReference type="Proteomes" id="UP000799302">
    <property type="component" value="Unassembled WGS sequence"/>
</dbReference>
<feature type="compositionally biased region" description="Polar residues" evidence="1">
    <location>
        <begin position="156"/>
        <end position="178"/>
    </location>
</feature>
<feature type="region of interest" description="Disordered" evidence="1">
    <location>
        <begin position="51"/>
        <end position="106"/>
    </location>
</feature>
<dbReference type="OrthoDB" id="5374328at2759"/>
<protein>
    <recommendedName>
        <fullName evidence="2">BZIP domain-containing protein</fullName>
    </recommendedName>
</protein>
<dbReference type="GO" id="GO:0003700">
    <property type="term" value="F:DNA-binding transcription factor activity"/>
    <property type="evidence" value="ECO:0007669"/>
    <property type="project" value="InterPro"/>
</dbReference>
<dbReference type="InterPro" id="IPR004827">
    <property type="entry name" value="bZIP"/>
</dbReference>
<dbReference type="PROSITE" id="PS00036">
    <property type="entry name" value="BZIP_BASIC"/>
    <property type="match status" value="1"/>
</dbReference>
<evidence type="ECO:0000313" key="3">
    <source>
        <dbReference type="EMBL" id="KAF2672879.1"/>
    </source>
</evidence>
<evidence type="ECO:0000256" key="1">
    <source>
        <dbReference type="SAM" id="MobiDB-lite"/>
    </source>
</evidence>
<proteinExistence type="predicted"/>
<reference evidence="3" key="1">
    <citation type="journal article" date="2020" name="Stud. Mycol.">
        <title>101 Dothideomycetes genomes: a test case for predicting lifestyles and emergence of pathogens.</title>
        <authorList>
            <person name="Haridas S."/>
            <person name="Albert R."/>
            <person name="Binder M."/>
            <person name="Bloem J."/>
            <person name="Labutti K."/>
            <person name="Salamov A."/>
            <person name="Andreopoulos B."/>
            <person name="Baker S."/>
            <person name="Barry K."/>
            <person name="Bills G."/>
            <person name="Bluhm B."/>
            <person name="Cannon C."/>
            <person name="Castanera R."/>
            <person name="Culley D."/>
            <person name="Daum C."/>
            <person name="Ezra D."/>
            <person name="Gonzalez J."/>
            <person name="Henrissat B."/>
            <person name="Kuo A."/>
            <person name="Liang C."/>
            <person name="Lipzen A."/>
            <person name="Lutzoni F."/>
            <person name="Magnuson J."/>
            <person name="Mondo S."/>
            <person name="Nolan M."/>
            <person name="Ohm R."/>
            <person name="Pangilinan J."/>
            <person name="Park H.-J."/>
            <person name="Ramirez L."/>
            <person name="Alfaro M."/>
            <person name="Sun H."/>
            <person name="Tritt A."/>
            <person name="Yoshinaga Y."/>
            <person name="Zwiers L.-H."/>
            <person name="Turgeon B."/>
            <person name="Goodwin S."/>
            <person name="Spatafora J."/>
            <person name="Crous P."/>
            <person name="Grigoriev I."/>
        </authorList>
    </citation>
    <scope>NUCLEOTIDE SEQUENCE</scope>
    <source>
        <strain evidence="3">CBS 115976</strain>
    </source>
</reference>
<name>A0A6A6UKV0_9PEZI</name>
<gene>
    <name evidence="3" type="ORF">BT63DRAFT_421078</name>
</gene>